<reference evidence="2" key="2">
    <citation type="submission" date="2021-04" db="EMBL/GenBank/DDBJ databases">
        <authorList>
            <person name="Gilroy R."/>
        </authorList>
    </citation>
    <scope>NUCLEOTIDE SEQUENCE</scope>
    <source>
        <strain evidence="2">ChiHjej10B9-743</strain>
    </source>
</reference>
<feature type="transmembrane region" description="Helical" evidence="1">
    <location>
        <begin position="21"/>
        <end position="43"/>
    </location>
</feature>
<proteinExistence type="predicted"/>
<keyword evidence="1" id="KW-0472">Membrane</keyword>
<keyword evidence="1" id="KW-1133">Transmembrane helix</keyword>
<comment type="caution">
    <text evidence="2">The sequence shown here is derived from an EMBL/GenBank/DDBJ whole genome shotgun (WGS) entry which is preliminary data.</text>
</comment>
<keyword evidence="1" id="KW-0812">Transmembrane</keyword>
<protein>
    <submittedName>
        <fullName evidence="2">Uncharacterized protein</fullName>
    </submittedName>
</protein>
<dbReference type="AlphaFoldDB" id="A0A9D1ZBM3"/>
<accession>A0A9D1ZBM3</accession>
<organism evidence="2 3">
    <name type="scientific">Candidatus Olsenella excrementavium</name>
    <dbReference type="NCBI Taxonomy" id="2838709"/>
    <lineage>
        <taxon>Bacteria</taxon>
        <taxon>Bacillati</taxon>
        <taxon>Actinomycetota</taxon>
        <taxon>Coriobacteriia</taxon>
        <taxon>Coriobacteriales</taxon>
        <taxon>Atopobiaceae</taxon>
        <taxon>Olsenella</taxon>
    </lineage>
</organism>
<dbReference type="EMBL" id="DXCP01000051">
    <property type="protein sequence ID" value="HIY80179.1"/>
    <property type="molecule type" value="Genomic_DNA"/>
</dbReference>
<dbReference type="Proteomes" id="UP000824133">
    <property type="component" value="Unassembled WGS sequence"/>
</dbReference>
<evidence type="ECO:0000256" key="1">
    <source>
        <dbReference type="SAM" id="Phobius"/>
    </source>
</evidence>
<sequence>MPRKRERFERTDVPEPSPRRSLIGAVVAVVALAVMAGIVMFAWNRATLESRMGDRSLAGALSELSASSLAGPADGYVETGSEINGTLLLTASSLDAQGASLTAARILAVNATTGTATLVNVPTDLALTVDEQPTTLSELFSGQGYAACVAPLGRAAGLRFGNVILATDDVLEEAAQLAGSDAETLVKSASGFLSKIRTNMDAPALLSFAEALAGIGVSNLAVVDAPLTAETITDEAGAVTETGRQVLDQTQLGVAVGRLAAA</sequence>
<evidence type="ECO:0000313" key="3">
    <source>
        <dbReference type="Proteomes" id="UP000824133"/>
    </source>
</evidence>
<gene>
    <name evidence="2" type="ORF">IAA42_07080</name>
</gene>
<evidence type="ECO:0000313" key="2">
    <source>
        <dbReference type="EMBL" id="HIY80179.1"/>
    </source>
</evidence>
<name>A0A9D1ZBM3_9ACTN</name>
<reference evidence="2" key="1">
    <citation type="journal article" date="2021" name="PeerJ">
        <title>Extensive microbial diversity within the chicken gut microbiome revealed by metagenomics and culture.</title>
        <authorList>
            <person name="Gilroy R."/>
            <person name="Ravi A."/>
            <person name="Getino M."/>
            <person name="Pursley I."/>
            <person name="Horton D.L."/>
            <person name="Alikhan N.F."/>
            <person name="Baker D."/>
            <person name="Gharbi K."/>
            <person name="Hall N."/>
            <person name="Watson M."/>
            <person name="Adriaenssens E.M."/>
            <person name="Foster-Nyarko E."/>
            <person name="Jarju S."/>
            <person name="Secka A."/>
            <person name="Antonio M."/>
            <person name="Oren A."/>
            <person name="Chaudhuri R.R."/>
            <person name="La Ragione R."/>
            <person name="Hildebrand F."/>
            <person name="Pallen M.J."/>
        </authorList>
    </citation>
    <scope>NUCLEOTIDE SEQUENCE</scope>
    <source>
        <strain evidence="2">ChiHjej10B9-743</strain>
    </source>
</reference>